<evidence type="ECO:0000313" key="20">
    <source>
        <dbReference type="Proteomes" id="UP000440614"/>
    </source>
</evidence>
<reference evidence="13 24" key="5">
    <citation type="submission" date="2021-06" db="EMBL/GenBank/DDBJ databases">
        <title>Interrogation of the integrated mobile genetic elements in gut-associated Bacteroides with a consensus prediction approach.</title>
        <authorList>
            <person name="Campbell D.E."/>
            <person name="Leigh J.R."/>
            <person name="Kim T."/>
            <person name="England W."/>
            <person name="Whitaker R.J."/>
            <person name="Degnan P.H."/>
        </authorList>
    </citation>
    <scope>NUCLEOTIDE SEQUENCE</scope>
    <source>
        <strain evidence="14">VPI-BTDOT2</strain>
        <strain evidence="13 24">WAL8669</strain>
    </source>
</reference>
<evidence type="ECO:0000313" key="21">
    <source>
        <dbReference type="Proteomes" id="UP000460317"/>
    </source>
</evidence>
<evidence type="ECO:0000313" key="7">
    <source>
        <dbReference type="EMBL" id="KAB4477075.1"/>
    </source>
</evidence>
<accession>A0A0P0F209</accession>
<dbReference type="EMBL" id="WCSY01000008">
    <property type="protein sequence ID" value="KAB4313769.1"/>
    <property type="molecule type" value="Genomic_DNA"/>
</dbReference>
<dbReference type="EMBL" id="QROV01000002">
    <property type="protein sequence ID" value="RHL63924.1"/>
    <property type="molecule type" value="Genomic_DNA"/>
</dbReference>
<dbReference type="Proteomes" id="UP001156216">
    <property type="component" value="Chromosome"/>
</dbReference>
<gene>
    <name evidence="2" type="ORF">BatF92_33820</name>
    <name evidence="12" type="ORF">DW011_01950</name>
    <name evidence="11" type="ORF">DW780_15795</name>
    <name evidence="3" type="ORF">ERS852511_00869</name>
    <name evidence="7" type="ORF">GAN59_06255</name>
    <name evidence="5" type="ORF">GAN75_17985</name>
    <name evidence="8" type="ORF">GAN91_09195</name>
    <name evidence="6" type="ORF">GAN93_02650</name>
    <name evidence="4" type="ORF">GAO51_09235</name>
    <name evidence="9" type="ORF">K0H07_04245</name>
    <name evidence="14" type="ORF">KQP59_24185</name>
    <name evidence="13" type="ORF">KQP68_06010</name>
    <name evidence="10" type="ORF">PO127_16425</name>
</gene>
<evidence type="ECO:0000313" key="18">
    <source>
        <dbReference type="Proteomes" id="UP000436825"/>
    </source>
</evidence>
<dbReference type="Proteomes" id="UP000500882">
    <property type="component" value="Chromosome"/>
</dbReference>
<evidence type="ECO:0000313" key="9">
    <source>
        <dbReference type="EMBL" id="MCE9236367.1"/>
    </source>
</evidence>
<dbReference type="EMBL" id="QSJP01000014">
    <property type="protein sequence ID" value="RHD86516.1"/>
    <property type="molecule type" value="Genomic_DNA"/>
</dbReference>
<dbReference type="EMBL" id="WCRW01000013">
    <property type="protein sequence ID" value="KAB4453757.1"/>
    <property type="molecule type" value="Genomic_DNA"/>
</dbReference>
<reference evidence="2 23" key="4">
    <citation type="submission" date="2020-02" db="EMBL/GenBank/DDBJ databases">
        <title>Whole-genome sequencing and comparative analysis of the genomes of Bacteroides thetaiotaomicron and Escherichia coli isolated from a healthy resident in Vietnam.</title>
        <authorList>
            <person name="Mohsin M."/>
            <person name="Tanaka K."/>
            <person name="Kawahara R."/>
            <person name="Kondo S."/>
            <person name="Noguchi H."/>
            <person name="Motooka D."/>
            <person name="Nakamura S."/>
            <person name="Khong D.T."/>
            <person name="Nguyen T.N."/>
            <person name="Tran H.T."/>
            <person name="Yamamoto Y."/>
        </authorList>
    </citation>
    <scope>NUCLEOTIDE SEQUENCE [LARGE SCALE GENOMIC DNA]</scope>
    <source>
        <strain evidence="2 23">F9-2</strain>
    </source>
</reference>
<evidence type="ECO:0000313" key="3">
    <source>
        <dbReference type="EMBL" id="CUP02029.1"/>
    </source>
</evidence>
<dbReference type="Proteomes" id="UP001156218">
    <property type="component" value="Chromosome"/>
</dbReference>
<evidence type="ECO:0000313" key="6">
    <source>
        <dbReference type="EMBL" id="KAB4455893.1"/>
    </source>
</evidence>
<dbReference type="Proteomes" id="UP000460317">
    <property type="component" value="Unassembled WGS sequence"/>
</dbReference>
<reference evidence="9" key="6">
    <citation type="submission" date="2021-07" db="EMBL/GenBank/DDBJ databases">
        <title>Comparative genomics of Bacteroides fragilis group isolates reveals species-dependent resistance mechanisms and validates clinical tools for resistance prediction.</title>
        <authorList>
            <person name="Wallace M.J."/>
            <person name="Jean S."/>
            <person name="Wallace M.A."/>
            <person name="Carey-Ann B.D."/>
            <person name="Dantas G."/>
        </authorList>
    </citation>
    <scope>NUCLEOTIDE SEQUENCE</scope>
    <source>
        <strain evidence="9">BJH_160</strain>
    </source>
</reference>
<sequence>MKIHSYIFSLLACLVIALPGYSQVDRNETLIRSALHGLEYEIKAGFSIGGTAPLPLPVEIRSIDGYNPTLAISIGGEVTKWFAVQNKLGVIVGLRLENKAMTTEATVKNYNMEILGQGGERISGVWTGGVKTKVHTSGLTIPLMATYKLSNRWNIKAGPYFSYLLSREFSGHVYEGYLREGDPVGPKVEFTDGKIATYDFSDDLRHFQWGLQIGAGWRAFKHLNIYADLTWGLNDIFRNDFQTITFAMYPIYLNIGFGYAF</sequence>
<dbReference type="Proteomes" id="UP000440614">
    <property type="component" value="Unassembled WGS sequence"/>
</dbReference>
<dbReference type="Proteomes" id="UP001217776">
    <property type="component" value="Unassembled WGS sequence"/>
</dbReference>
<dbReference type="KEGG" id="btho:Btheta7330_00961"/>
<dbReference type="Proteomes" id="UP000095576">
    <property type="component" value="Unassembled WGS sequence"/>
</dbReference>
<dbReference type="OMA" id="KMRTAYL"/>
<reference evidence="3 15" key="1">
    <citation type="submission" date="2015-09" db="EMBL/GenBank/DDBJ databases">
        <authorList>
            <consortium name="Pathogen Informatics"/>
        </authorList>
    </citation>
    <scope>NUCLEOTIDE SEQUENCE [LARGE SCALE GENOMIC DNA]</scope>
    <source>
        <strain evidence="3 15">2789STDY5834899</strain>
    </source>
</reference>
<evidence type="ECO:0000313" key="19">
    <source>
        <dbReference type="Proteomes" id="UP000436858"/>
    </source>
</evidence>
<evidence type="ECO:0000313" key="22">
    <source>
        <dbReference type="Proteomes" id="UP000488521"/>
    </source>
</evidence>
<evidence type="ECO:0000313" key="5">
    <source>
        <dbReference type="EMBL" id="KAB4453757.1"/>
    </source>
</evidence>
<dbReference type="Proteomes" id="UP000436858">
    <property type="component" value="Unassembled WGS sequence"/>
</dbReference>
<feature type="domain" description="Outer membrane protein beta-barrel" evidence="1">
    <location>
        <begin position="27"/>
        <end position="238"/>
    </location>
</feature>
<evidence type="ECO:0000259" key="1">
    <source>
        <dbReference type="Pfam" id="PF13568"/>
    </source>
</evidence>
<dbReference type="InterPro" id="IPR025665">
    <property type="entry name" value="Beta-barrel_OMP_2"/>
</dbReference>
<evidence type="ECO:0000313" key="10">
    <source>
        <dbReference type="EMBL" id="MDC2237328.1"/>
    </source>
</evidence>
<evidence type="ECO:0000313" key="8">
    <source>
        <dbReference type="EMBL" id="KAB4483369.1"/>
    </source>
</evidence>
<dbReference type="RefSeq" id="WP_008761029.1">
    <property type="nucleotide sequence ID" value="NZ_AP022660.1"/>
</dbReference>
<evidence type="ECO:0000313" key="15">
    <source>
        <dbReference type="Proteomes" id="UP000095576"/>
    </source>
</evidence>
<dbReference type="DNASU" id="1073016"/>
<evidence type="ECO:0000313" key="11">
    <source>
        <dbReference type="EMBL" id="RHD86516.1"/>
    </source>
</evidence>
<dbReference type="EMBL" id="CP083680">
    <property type="protein sequence ID" value="UYU67828.1"/>
    <property type="molecule type" value="Genomic_DNA"/>
</dbReference>
<protein>
    <submittedName>
        <fullName evidence="2">Membrane protein</fullName>
    </submittedName>
    <submittedName>
        <fullName evidence="12">PorT family protein</fullName>
    </submittedName>
    <submittedName>
        <fullName evidence="10">Porin family protein</fullName>
    </submittedName>
</protein>
<evidence type="ECO:0000313" key="24">
    <source>
        <dbReference type="Proteomes" id="UP001156218"/>
    </source>
</evidence>
<evidence type="ECO:0000313" key="12">
    <source>
        <dbReference type="EMBL" id="RHL63924.1"/>
    </source>
</evidence>
<evidence type="ECO:0000313" key="2">
    <source>
        <dbReference type="EMBL" id="BCA51440.1"/>
    </source>
</evidence>
<dbReference type="EMBL" id="WCSB01000001">
    <property type="protein sequence ID" value="KAB4455893.1"/>
    <property type="molecule type" value="Genomic_DNA"/>
</dbReference>
<evidence type="ECO:0000313" key="14">
    <source>
        <dbReference type="EMBL" id="UYU71322.1"/>
    </source>
</evidence>
<organism evidence="12 16">
    <name type="scientific">Bacteroides thetaiotaomicron</name>
    <dbReference type="NCBI Taxonomy" id="818"/>
    <lineage>
        <taxon>Bacteria</taxon>
        <taxon>Pseudomonadati</taxon>
        <taxon>Bacteroidota</taxon>
        <taxon>Bacteroidia</taxon>
        <taxon>Bacteroidales</taxon>
        <taxon>Bacteroidaceae</taxon>
        <taxon>Bacteroides</taxon>
    </lineage>
</organism>
<accession>C6IN09</accession>
<dbReference type="EMBL" id="WCRS01000003">
    <property type="protein sequence ID" value="KAB4477075.1"/>
    <property type="molecule type" value="Genomic_DNA"/>
</dbReference>
<dbReference type="AlphaFoldDB" id="A0A0P0F209"/>
<dbReference type="Proteomes" id="UP000488521">
    <property type="component" value="Unassembled WGS sequence"/>
</dbReference>
<dbReference type="EMBL" id="JAHYQA010000002">
    <property type="protein sequence ID" value="MCE9236367.1"/>
    <property type="molecule type" value="Genomic_DNA"/>
</dbReference>
<evidence type="ECO:0000313" key="13">
    <source>
        <dbReference type="EMBL" id="UYU67828.1"/>
    </source>
</evidence>
<reference evidence="10" key="7">
    <citation type="submission" date="2022-10" db="EMBL/GenBank/DDBJ databases">
        <title>Human gut microbiome strain richness.</title>
        <authorList>
            <person name="Chen-Liaw A."/>
        </authorList>
    </citation>
    <scope>NUCLEOTIDE SEQUENCE</scope>
    <source>
        <strain evidence="10">1001283st1_A3_1001283B150304_161114</strain>
    </source>
</reference>
<dbReference type="EMBL" id="CZAP01000002">
    <property type="protein sequence ID" value="CUP02029.1"/>
    <property type="molecule type" value="Genomic_DNA"/>
</dbReference>
<evidence type="ECO:0000313" key="17">
    <source>
        <dbReference type="Proteomes" id="UP000284785"/>
    </source>
</evidence>
<dbReference type="GeneID" id="60928071"/>
<dbReference type="Proteomes" id="UP000436825">
    <property type="component" value="Unassembled WGS sequence"/>
</dbReference>
<name>A0A0P0F209_BACT4</name>
<dbReference type="EMBL" id="JAQNVG010000028">
    <property type="protein sequence ID" value="MDC2237328.1"/>
    <property type="molecule type" value="Genomic_DNA"/>
</dbReference>
<reference evidence="18 19" key="3">
    <citation type="journal article" date="2019" name="Nat. Med.">
        <title>A library of human gut bacterial isolates paired with longitudinal multiomics data enables mechanistic microbiome research.</title>
        <authorList>
            <person name="Poyet M."/>
            <person name="Groussin M."/>
            <person name="Gibbons S.M."/>
            <person name="Avila-Pacheco J."/>
            <person name="Jiang X."/>
            <person name="Kearney S.M."/>
            <person name="Perrotta A.R."/>
            <person name="Berdy B."/>
            <person name="Zhao S."/>
            <person name="Lieberman T.D."/>
            <person name="Swanson P.K."/>
            <person name="Smith M."/>
            <person name="Roesemann S."/>
            <person name="Alexander J.E."/>
            <person name="Rich S.A."/>
            <person name="Livny J."/>
            <person name="Vlamakis H."/>
            <person name="Clish C."/>
            <person name="Bullock K."/>
            <person name="Deik A."/>
            <person name="Scott J."/>
            <person name="Pierce K.A."/>
            <person name="Xavier R.J."/>
            <person name="Alm E.J."/>
        </authorList>
    </citation>
    <scope>NUCLEOTIDE SEQUENCE [LARGE SCALE GENOMIC DNA]</scope>
    <source>
        <strain evidence="7 22">BIOML-A156</strain>
        <strain evidence="5 18">BIOML-A160</strain>
        <strain evidence="8 19">BIOML-A162</strain>
        <strain evidence="6 21">BIOML-A165</strain>
        <strain evidence="4 20">BIOML-A188</strain>
    </source>
</reference>
<proteinExistence type="predicted"/>
<evidence type="ECO:0000313" key="23">
    <source>
        <dbReference type="Proteomes" id="UP000500882"/>
    </source>
</evidence>
<evidence type="ECO:0000313" key="4">
    <source>
        <dbReference type="EMBL" id="KAB4313769.1"/>
    </source>
</evidence>
<dbReference type="Proteomes" id="UP000283616">
    <property type="component" value="Unassembled WGS sequence"/>
</dbReference>
<dbReference type="Proteomes" id="UP000284785">
    <property type="component" value="Unassembled WGS sequence"/>
</dbReference>
<dbReference type="EMBL" id="WCRY01000007">
    <property type="protein sequence ID" value="KAB4483369.1"/>
    <property type="molecule type" value="Genomic_DNA"/>
</dbReference>
<dbReference type="Pfam" id="PF13568">
    <property type="entry name" value="OMP_b-brl_2"/>
    <property type="match status" value="1"/>
</dbReference>
<evidence type="ECO:0000313" key="16">
    <source>
        <dbReference type="Proteomes" id="UP000283616"/>
    </source>
</evidence>
<dbReference type="PATRIC" id="fig|818.23.peg.980"/>
<dbReference type="EMBL" id="CP083681">
    <property type="protein sequence ID" value="UYU71322.1"/>
    <property type="molecule type" value="Genomic_DNA"/>
</dbReference>
<dbReference type="Proteomes" id="UP001200544">
    <property type="component" value="Unassembled WGS sequence"/>
</dbReference>
<dbReference type="EMBL" id="AP022660">
    <property type="protein sequence ID" value="BCA51440.1"/>
    <property type="molecule type" value="Genomic_DNA"/>
</dbReference>
<reference evidence="16 17" key="2">
    <citation type="submission" date="2018-08" db="EMBL/GenBank/DDBJ databases">
        <title>A genome reference for cultivated species of the human gut microbiota.</title>
        <authorList>
            <person name="Zou Y."/>
            <person name="Xue W."/>
            <person name="Luo G."/>
        </authorList>
    </citation>
    <scope>NUCLEOTIDE SEQUENCE [LARGE SCALE GENOMIC DNA]</scope>
    <source>
        <strain evidence="12 16">AF37-12</strain>
        <strain evidence="11 17">AM30-26</strain>
    </source>
</reference>